<dbReference type="EMBL" id="JARBHB010000016">
    <property type="protein sequence ID" value="KAJ8866925.1"/>
    <property type="molecule type" value="Genomic_DNA"/>
</dbReference>
<dbReference type="Proteomes" id="UP001159363">
    <property type="component" value="Chromosome 15"/>
</dbReference>
<feature type="region of interest" description="Disordered" evidence="1">
    <location>
        <begin position="62"/>
        <end position="84"/>
    </location>
</feature>
<proteinExistence type="predicted"/>
<keyword evidence="3" id="KW-1185">Reference proteome</keyword>
<feature type="compositionally biased region" description="Polar residues" evidence="1">
    <location>
        <begin position="62"/>
        <end position="73"/>
    </location>
</feature>
<protein>
    <submittedName>
        <fullName evidence="2">Uncharacterized protein</fullName>
    </submittedName>
</protein>
<organism evidence="2 3">
    <name type="scientific">Dryococelus australis</name>
    <dbReference type="NCBI Taxonomy" id="614101"/>
    <lineage>
        <taxon>Eukaryota</taxon>
        <taxon>Metazoa</taxon>
        <taxon>Ecdysozoa</taxon>
        <taxon>Arthropoda</taxon>
        <taxon>Hexapoda</taxon>
        <taxon>Insecta</taxon>
        <taxon>Pterygota</taxon>
        <taxon>Neoptera</taxon>
        <taxon>Polyneoptera</taxon>
        <taxon>Phasmatodea</taxon>
        <taxon>Verophasmatodea</taxon>
        <taxon>Anareolatae</taxon>
        <taxon>Phasmatidae</taxon>
        <taxon>Eurycanthinae</taxon>
        <taxon>Dryococelus</taxon>
    </lineage>
</organism>
<reference evidence="2 3" key="1">
    <citation type="submission" date="2023-02" db="EMBL/GenBank/DDBJ databases">
        <title>LHISI_Scaffold_Assembly.</title>
        <authorList>
            <person name="Stuart O.P."/>
            <person name="Cleave R."/>
            <person name="Magrath M.J.L."/>
            <person name="Mikheyev A.S."/>
        </authorList>
    </citation>
    <scope>NUCLEOTIDE SEQUENCE [LARGE SCALE GENOMIC DNA]</scope>
    <source>
        <strain evidence="2">Daus_M_001</strain>
        <tissue evidence="2">Leg muscle</tissue>
    </source>
</reference>
<evidence type="ECO:0000313" key="2">
    <source>
        <dbReference type="EMBL" id="KAJ8866925.1"/>
    </source>
</evidence>
<evidence type="ECO:0000256" key="1">
    <source>
        <dbReference type="SAM" id="MobiDB-lite"/>
    </source>
</evidence>
<accession>A0ABQ9G375</accession>
<comment type="caution">
    <text evidence="2">The sequence shown here is derived from an EMBL/GenBank/DDBJ whole genome shotgun (WGS) entry which is preliminary data.</text>
</comment>
<gene>
    <name evidence="2" type="ORF">PR048_032787</name>
</gene>
<evidence type="ECO:0000313" key="3">
    <source>
        <dbReference type="Proteomes" id="UP001159363"/>
    </source>
</evidence>
<name>A0ABQ9G375_9NEOP</name>
<sequence>MTDEDALKYFYSLGEAYIPSGSEASFCSDGDGGYCEESQDCSGIYDVAETPQMRDLHNLVSDTNEAVSTTSPIAGTDQVAGKTE</sequence>